<reference evidence="4" key="3">
    <citation type="journal article" date="2021" name="PeerJ">
        <title>Extensive microbial diversity within the chicken gut microbiome revealed by metagenomics and culture.</title>
        <authorList>
            <person name="Gilroy R."/>
            <person name="Ravi A."/>
            <person name="Getino M."/>
            <person name="Pursley I."/>
            <person name="Horton D.L."/>
            <person name="Alikhan N.F."/>
            <person name="Baker D."/>
            <person name="Gharbi K."/>
            <person name="Hall N."/>
            <person name="Watson M."/>
            <person name="Adriaenssens E.M."/>
            <person name="Foster-Nyarko E."/>
            <person name="Jarju S."/>
            <person name="Secka A."/>
            <person name="Antonio M."/>
            <person name="Oren A."/>
            <person name="Chaudhuri R.R."/>
            <person name="La Ragione R."/>
            <person name="Hildebrand F."/>
            <person name="Pallen M.J."/>
        </authorList>
    </citation>
    <scope>NUCLEOTIDE SEQUENCE</scope>
    <source>
        <strain evidence="4">7886</strain>
    </source>
</reference>
<dbReference type="OrthoDB" id="5870696at2"/>
<dbReference type="SUPFAM" id="SSF100950">
    <property type="entry name" value="NagB/RpiA/CoA transferase-like"/>
    <property type="match status" value="1"/>
</dbReference>
<organism evidence="4 7">
    <name type="scientific">Companilactobacillus farciminis</name>
    <dbReference type="NCBI Taxonomy" id="1612"/>
    <lineage>
        <taxon>Bacteria</taxon>
        <taxon>Bacillati</taxon>
        <taxon>Bacillota</taxon>
        <taxon>Bacilli</taxon>
        <taxon>Lactobacillales</taxon>
        <taxon>Lactobacillaceae</taxon>
        <taxon>Companilactobacillus</taxon>
    </lineage>
</organism>
<dbReference type="STRING" id="1612.ABB44_01375"/>
<dbReference type="Pfam" id="PF06026">
    <property type="entry name" value="Rib_5-P_isom_A"/>
    <property type="match status" value="1"/>
</dbReference>
<sequence>MNQDELKKAVGVKSVDYIKSDTVVGLGTGSTVYYMIEELGKRYQSGEIKNIVAVTTSSRSEKQAQSLGIPTKDLNDVDHIDLTIDGADQIDKNYQGIKGGGAAHLLEKMVATNSTKNIWIVDQSKMADTLGSFPLPLEVIPFGCEKTFEDLQKEDLKPEFRLDENGKRVLTHNKNYVIDLKVGTINHPHLLADWLDHQVGIVAHGLFLDIVNTIIVGYEDGPKVIDNIR</sequence>
<comment type="caution">
    <text evidence="4">The sequence shown here is derived from an EMBL/GenBank/DDBJ whole genome shotgun (WGS) entry which is preliminary data.</text>
</comment>
<proteinExistence type="inferred from homology"/>
<evidence type="ECO:0000256" key="1">
    <source>
        <dbReference type="ARBA" id="ARBA00001713"/>
    </source>
</evidence>
<comment type="pathway">
    <text evidence="3">Carbohydrate degradation; pentose phosphate pathway; D-ribose 5-phosphate from D-ribulose 5-phosphate (non-oxidative stage): step 1/1.</text>
</comment>
<comment type="similarity">
    <text evidence="3">Belongs to the ribose 5-phosphate isomerase family.</text>
</comment>
<comment type="catalytic activity">
    <reaction evidence="1 3">
        <text>aldehydo-D-ribose 5-phosphate = D-ribulose 5-phosphate</text>
        <dbReference type="Rhea" id="RHEA:14657"/>
        <dbReference type="ChEBI" id="CHEBI:58121"/>
        <dbReference type="ChEBI" id="CHEBI:58273"/>
        <dbReference type="EC" id="5.3.1.6"/>
    </reaction>
</comment>
<evidence type="ECO:0000256" key="2">
    <source>
        <dbReference type="ARBA" id="ARBA00023235"/>
    </source>
</evidence>
<feature type="binding site" evidence="3">
    <location>
        <begin position="28"/>
        <end position="31"/>
    </location>
    <ligand>
        <name>substrate</name>
    </ligand>
</feature>
<dbReference type="FunFam" id="3.40.50.1360:FF:000001">
    <property type="entry name" value="Ribose-5-phosphate isomerase A"/>
    <property type="match status" value="1"/>
</dbReference>
<reference evidence="4" key="4">
    <citation type="submission" date="2021-09" db="EMBL/GenBank/DDBJ databases">
        <authorList>
            <person name="Gilroy R."/>
        </authorList>
    </citation>
    <scope>NUCLEOTIDE SEQUENCE</scope>
    <source>
        <strain evidence="4">7886</strain>
    </source>
</reference>
<dbReference type="EMBL" id="PUFN01000006">
    <property type="protein sequence ID" value="TDG74293.1"/>
    <property type="molecule type" value="Genomic_DNA"/>
</dbReference>
<dbReference type="Gene3D" id="3.40.50.1360">
    <property type="match status" value="1"/>
</dbReference>
<keyword evidence="2 3" id="KW-0413">Isomerase</keyword>
<protein>
    <recommendedName>
        <fullName evidence="3">Ribose-5-phosphate isomerase A</fullName>
        <ecNumber evidence="3">5.3.1.6</ecNumber>
    </recommendedName>
    <alternativeName>
        <fullName evidence="3">Phosphoriboisomerase A</fullName>
        <shortName evidence="3">PRI</shortName>
    </alternativeName>
</protein>
<name>A0A0H4L7I3_9LACO</name>
<dbReference type="InterPro" id="IPR037171">
    <property type="entry name" value="NagB/RpiA_transferase-like"/>
</dbReference>
<dbReference type="HAMAP" id="MF_00170">
    <property type="entry name" value="Rib_5P_isom_A"/>
    <property type="match status" value="1"/>
</dbReference>
<dbReference type="GO" id="GO:0004751">
    <property type="term" value="F:ribose-5-phosphate isomerase activity"/>
    <property type="evidence" value="ECO:0007669"/>
    <property type="project" value="UniProtKB-UniRule"/>
</dbReference>
<dbReference type="Proteomes" id="UP000747013">
    <property type="component" value="Unassembled WGS sequence"/>
</dbReference>
<dbReference type="AlphaFoldDB" id="A0A0H4L7I3"/>
<feature type="binding site" evidence="3">
    <location>
        <begin position="98"/>
        <end position="101"/>
    </location>
    <ligand>
        <name>substrate</name>
    </ligand>
</feature>
<dbReference type="SUPFAM" id="SSF75445">
    <property type="entry name" value="D-ribose-5-phosphate isomerase (RpiA), lid domain"/>
    <property type="match status" value="1"/>
</dbReference>
<dbReference type="Gene3D" id="3.30.70.260">
    <property type="match status" value="1"/>
</dbReference>
<evidence type="ECO:0000313" key="7">
    <source>
        <dbReference type="Proteomes" id="UP000747013"/>
    </source>
</evidence>
<dbReference type="NCBIfam" id="NF001924">
    <property type="entry name" value="PRK00702.1"/>
    <property type="match status" value="1"/>
</dbReference>
<dbReference type="InterPro" id="IPR004788">
    <property type="entry name" value="Ribose5P_isomerase_type_A"/>
</dbReference>
<dbReference type="EC" id="5.3.1.6" evidence="3"/>
<reference evidence="5" key="2">
    <citation type="submission" date="2019-02" db="EMBL/GenBank/DDBJ databases">
        <authorList>
            <person name="Buron G."/>
            <person name="Chaylann A."/>
            <person name="Dolejs I."/>
            <person name="Forster J."/>
            <person name="Miks M.H."/>
        </authorList>
    </citation>
    <scope>NUCLEOTIDE SEQUENCE</scope>
    <source>
        <strain evidence="5">ATCC 29644</strain>
    </source>
</reference>
<dbReference type="Proteomes" id="UP000295257">
    <property type="component" value="Unassembled WGS sequence"/>
</dbReference>
<dbReference type="PANTHER" id="PTHR43748:SF3">
    <property type="entry name" value="RIBOSE-5-PHOSPHATE ISOMERASE 3, CHLOROPLASTIC-RELATED"/>
    <property type="match status" value="1"/>
</dbReference>
<dbReference type="CDD" id="cd01398">
    <property type="entry name" value="RPI_A"/>
    <property type="match status" value="1"/>
</dbReference>
<feature type="binding site" evidence="3">
    <location>
        <begin position="85"/>
        <end position="88"/>
    </location>
    <ligand>
        <name>substrate</name>
    </ligand>
</feature>
<evidence type="ECO:0000313" key="6">
    <source>
        <dbReference type="Proteomes" id="UP000295257"/>
    </source>
</evidence>
<evidence type="ECO:0000313" key="4">
    <source>
        <dbReference type="EMBL" id="HJF86566.1"/>
    </source>
</evidence>
<dbReference type="InterPro" id="IPR050262">
    <property type="entry name" value="Ribose-5P_isomerase"/>
</dbReference>
<dbReference type="InterPro" id="IPR020672">
    <property type="entry name" value="Ribose5P_isomerase_typA_subgr"/>
</dbReference>
<dbReference type="GO" id="GO:0009052">
    <property type="term" value="P:pentose-phosphate shunt, non-oxidative branch"/>
    <property type="evidence" value="ECO:0007669"/>
    <property type="project" value="UniProtKB-UniRule"/>
</dbReference>
<dbReference type="NCBIfam" id="TIGR00021">
    <property type="entry name" value="rpiA"/>
    <property type="match status" value="1"/>
</dbReference>
<dbReference type="RefSeq" id="WP_010018658.1">
    <property type="nucleotide sequence ID" value="NZ_CAJJMR010000019.1"/>
</dbReference>
<dbReference type="PANTHER" id="PTHR43748">
    <property type="entry name" value="RIBOSE-5-PHOSPHATE ISOMERASE 3, CHLOROPLASTIC-RELATED"/>
    <property type="match status" value="1"/>
</dbReference>
<comment type="subunit">
    <text evidence="3">Homodimer.</text>
</comment>
<accession>A0A0H4L7I3</accession>
<dbReference type="UniPathway" id="UPA00115">
    <property type="reaction ID" value="UER00412"/>
</dbReference>
<gene>
    <name evidence="3 4" type="primary">rpiA</name>
    <name evidence="5" type="ORF">C5L30_002238</name>
    <name evidence="4" type="ORF">K8V88_03930</name>
</gene>
<feature type="binding site" evidence="3">
    <location>
        <position position="125"/>
    </location>
    <ligand>
        <name>substrate</name>
    </ligand>
</feature>
<dbReference type="EMBL" id="DYWC01000089">
    <property type="protein sequence ID" value="HJF86566.1"/>
    <property type="molecule type" value="Genomic_DNA"/>
</dbReference>
<reference evidence="5 6" key="1">
    <citation type="journal article" date="2019" name="Appl. Microbiol. Biotechnol.">
        <title>Uncovering carbohydrate metabolism through a genotype-phenotype association study of 56 lactic acid bacteria genomes.</title>
        <authorList>
            <person name="Buron-Moles G."/>
            <person name="Chailyan A."/>
            <person name="Dolejs I."/>
            <person name="Forster J."/>
            <person name="Miks M.H."/>
        </authorList>
    </citation>
    <scope>NUCLEOTIDE SEQUENCE [LARGE SCALE GENOMIC DNA]</scope>
    <source>
        <strain evidence="5 6">ATCC 29644</strain>
    </source>
</reference>
<evidence type="ECO:0000256" key="3">
    <source>
        <dbReference type="HAMAP-Rule" id="MF_00170"/>
    </source>
</evidence>
<keyword evidence="6" id="KW-1185">Reference proteome</keyword>
<evidence type="ECO:0000313" key="5">
    <source>
        <dbReference type="EMBL" id="TDG74293.1"/>
    </source>
</evidence>
<comment type="function">
    <text evidence="3">Catalyzes the reversible conversion of ribose-5-phosphate to ribulose 5-phosphate.</text>
</comment>
<feature type="active site" description="Proton acceptor" evidence="3">
    <location>
        <position position="107"/>
    </location>
</feature>